<dbReference type="InterPro" id="IPR052607">
    <property type="entry name" value="CEP104-like"/>
</dbReference>
<name>D0A0E4_TRYB9</name>
<dbReference type="SUPFAM" id="SSF48371">
    <property type="entry name" value="ARM repeat"/>
    <property type="match status" value="1"/>
</dbReference>
<dbReference type="GO" id="GO:0005929">
    <property type="term" value="C:cilium"/>
    <property type="evidence" value="ECO:0007669"/>
    <property type="project" value="TreeGrafter"/>
</dbReference>
<reference evidence="4" key="1">
    <citation type="journal article" date="2010" name="PLoS Negl. Trop. Dis.">
        <title>The genome sequence of Trypanosoma brucei gambiense, causative agent of chronic human african trypanosomiasis.</title>
        <authorList>
            <person name="Jackson A.P."/>
            <person name="Sanders M."/>
            <person name="Berry A."/>
            <person name="McQuillan J."/>
            <person name="Aslett M.A."/>
            <person name="Quail M.A."/>
            <person name="Chukualim B."/>
            <person name="Capewell P."/>
            <person name="MacLeod A."/>
            <person name="Melville S.E."/>
            <person name="Gibson W."/>
            <person name="Barry J.D."/>
            <person name="Berriman M."/>
            <person name="Hertz-Fowler C."/>
        </authorList>
    </citation>
    <scope>NUCLEOTIDE SEQUENCE [LARGE SCALE GENOMIC DNA]</scope>
    <source>
        <strain evidence="4">MHOM/CI/86/DAL972</strain>
    </source>
</reference>
<gene>
    <name evidence="3" type="ORF">TbgDal_X18050</name>
</gene>
<dbReference type="SUPFAM" id="SSF49785">
    <property type="entry name" value="Galactose-binding domain-like"/>
    <property type="match status" value="1"/>
</dbReference>
<dbReference type="PANTHER" id="PTHR13371:SF0">
    <property type="entry name" value="CENTROSOMAL PROTEIN OF 104 KDA"/>
    <property type="match status" value="1"/>
</dbReference>
<accession>D0A0E4</accession>
<dbReference type="InterPro" id="IPR011989">
    <property type="entry name" value="ARM-like"/>
</dbReference>
<dbReference type="Pfam" id="PF21038">
    <property type="entry name" value="CEP104_N"/>
    <property type="match status" value="1"/>
</dbReference>
<dbReference type="Pfam" id="PF21040">
    <property type="entry name" value="CEP104-like_TOG"/>
    <property type="match status" value="1"/>
</dbReference>
<dbReference type="OrthoDB" id="66599at2759"/>
<evidence type="ECO:0000256" key="1">
    <source>
        <dbReference type="SAM" id="MobiDB-lite"/>
    </source>
</evidence>
<proteinExistence type="predicted"/>
<dbReference type="SMART" id="SM01349">
    <property type="entry name" value="TOG"/>
    <property type="match status" value="1"/>
</dbReference>
<dbReference type="RefSeq" id="XP_011778966.1">
    <property type="nucleotide sequence ID" value="XM_011780664.1"/>
</dbReference>
<evidence type="ECO:0000259" key="2">
    <source>
        <dbReference type="SMART" id="SM01349"/>
    </source>
</evidence>
<dbReference type="VEuPathDB" id="TriTrypDB:Tbg972.10.18050"/>
<dbReference type="PANTHER" id="PTHR13371">
    <property type="entry name" value="GLYCINE-, GLUTAMATE-, THIENYLCYCLOHEXYLPIPERIDINE-BINDING PROTEIN"/>
    <property type="match status" value="1"/>
</dbReference>
<protein>
    <recommendedName>
        <fullName evidence="2">TOG domain-containing protein</fullName>
    </recommendedName>
</protein>
<dbReference type="Pfam" id="PF21039">
    <property type="entry name" value="CEP104_ZnF"/>
    <property type="match status" value="1"/>
</dbReference>
<dbReference type="InterPro" id="IPR048738">
    <property type="entry name" value="CEP104_Znf"/>
</dbReference>
<dbReference type="InterPro" id="IPR016024">
    <property type="entry name" value="ARM-type_fold"/>
</dbReference>
<dbReference type="InterPro" id="IPR008979">
    <property type="entry name" value="Galactose-bd-like_sf"/>
</dbReference>
<evidence type="ECO:0000313" key="4">
    <source>
        <dbReference type="Proteomes" id="UP000002316"/>
    </source>
</evidence>
<dbReference type="Proteomes" id="UP000002316">
    <property type="component" value="Chromosome 10"/>
</dbReference>
<dbReference type="GeneID" id="23865049"/>
<feature type="region of interest" description="Disordered" evidence="1">
    <location>
        <begin position="376"/>
        <end position="396"/>
    </location>
</feature>
<dbReference type="AlphaFoldDB" id="D0A0E4"/>
<sequence>MQKYSFSVTILVSPPAFSKKFFCFLYPNIVVWSTLSRSGTGEQLKARCMAEHAFASESKYGRRLNMYLCYCSSEEAIFPATALRLHTQTSTGWQSARLCTYPQELGLSFSGEVELDYIRVLCHESNIPTRIEVFVAEASDGSTKLNVVTPYENSNFQRIGYVHFSAGNESAVGIRELKTIKVCRKCVFVKFLILNPYSSSFNTFNQVGIIAMTGHGRLVKSIQRESTKRICVVGETVEAPLEKMLPPILNKLPSAPSGSDKFGEVDAVTRRRLAELLRVKEHAVMTEDYDLAGALKPVLATLEDVGREIYALEQRKNAAVEEEDYASAKKLRDDIEGMRRTAYLVSINRVHTIRRRSVDNAVEVRNIQHNNICSDEKQKEENQCGGLSPPPAPRVFSPSTFDEIPVGGAGYYRLVDGETGGNDRDHGIADVVGDVDALSACVIRGKEKWEEALLRAIVTISGCQSLELDVEDESVAEGKRFEKVFGSVCCGCLFGKRGKLREAAIRAICTPSVFVSLLGHADNITEMLLSYVVLPTRGLNDATTPVVIASCDAVHAIAEQLEGVPPLSSLNSHLSPVLSALVARLGDSNNRIRERAESALLSVAKSALDVVVVALVSNPQRKKQHTVPHRVHASRIAVLNNLVDMYGADGAVSTNLEAQNILSEVVLPCMQHSSGEVRDAASSLFAKLLLVAPSIAQRSIGVLKPTQWSAVEHYLSELTGGACDGGFSLEVDTSDRLLPGTGFVPCATPTSAGSVTGSASAGRDAASKTCHFCGEFNEGFVEASLDIHFIRACPMLCPCPLCDQVTEIATLQQHLTGECENRHLVRECPRCKEAVRVEDIERHIAAESCIKAVPTHSVCPLCHARFKAGMKGWLTHLAAPPGCPKNPKKYDGSGPITE</sequence>
<dbReference type="KEGG" id="tbg:TbgDal_X18050"/>
<feature type="domain" description="TOG" evidence="2">
    <location>
        <begin position="499"/>
        <end position="724"/>
    </location>
</feature>
<dbReference type="InterPro" id="IPR034085">
    <property type="entry name" value="TOG"/>
</dbReference>
<evidence type="ECO:0000313" key="3">
    <source>
        <dbReference type="EMBL" id="CBH16702.1"/>
    </source>
</evidence>
<organism evidence="3 4">
    <name type="scientific">Trypanosoma brucei gambiense (strain MHOM/CI/86/DAL972)</name>
    <dbReference type="NCBI Taxonomy" id="679716"/>
    <lineage>
        <taxon>Eukaryota</taxon>
        <taxon>Discoba</taxon>
        <taxon>Euglenozoa</taxon>
        <taxon>Kinetoplastea</taxon>
        <taxon>Metakinetoplastina</taxon>
        <taxon>Trypanosomatida</taxon>
        <taxon>Trypanosomatidae</taxon>
        <taxon>Trypanosoma</taxon>
    </lineage>
</organism>
<dbReference type="Gene3D" id="1.25.10.10">
    <property type="entry name" value="Leucine-rich Repeat Variant"/>
    <property type="match status" value="1"/>
</dbReference>
<dbReference type="EMBL" id="FN554973">
    <property type="protein sequence ID" value="CBH16702.1"/>
    <property type="molecule type" value="Genomic_DNA"/>
</dbReference>
<dbReference type="InterPro" id="IPR048739">
    <property type="entry name" value="CEP104_N"/>
</dbReference>